<evidence type="ECO:0000259" key="15">
    <source>
        <dbReference type="Pfam" id="PF02749"/>
    </source>
</evidence>
<organism evidence="16 17">
    <name type="scientific">Membranihabitans marinus</name>
    <dbReference type="NCBI Taxonomy" id="1227546"/>
    <lineage>
        <taxon>Bacteria</taxon>
        <taxon>Pseudomonadati</taxon>
        <taxon>Bacteroidota</taxon>
        <taxon>Saprospiria</taxon>
        <taxon>Saprospirales</taxon>
        <taxon>Saprospiraceae</taxon>
        <taxon>Membranihabitans</taxon>
    </lineage>
</organism>
<comment type="pathway">
    <text evidence="2">Cofactor biosynthesis; NAD(+) biosynthesis; nicotinate D-ribonucleotide from quinolinate: step 1/1.</text>
</comment>
<proteinExistence type="inferred from homology"/>
<dbReference type="InterPro" id="IPR022412">
    <property type="entry name" value="Quinolinate_PRibosylTrfase_N"/>
</dbReference>
<dbReference type="NCBIfam" id="TIGR00078">
    <property type="entry name" value="nadC"/>
    <property type="match status" value="1"/>
</dbReference>
<dbReference type="FunFam" id="3.90.1170.20:FF:000001">
    <property type="entry name" value="Nicotinate-nucleotide diphosphorylase (Carboxylating)"/>
    <property type="match status" value="1"/>
</dbReference>
<evidence type="ECO:0000256" key="8">
    <source>
        <dbReference type="ARBA" id="ARBA00022679"/>
    </source>
</evidence>
<dbReference type="GO" id="GO:0004514">
    <property type="term" value="F:nicotinate-nucleotide diphosphorylase (carboxylating) activity"/>
    <property type="evidence" value="ECO:0007669"/>
    <property type="project" value="UniProtKB-EC"/>
</dbReference>
<evidence type="ECO:0000256" key="12">
    <source>
        <dbReference type="PIRNR" id="PIRNR006250"/>
    </source>
</evidence>
<keyword evidence="6" id="KW-0662">Pyridine nucleotide biosynthesis</keyword>
<feature type="binding site" evidence="13">
    <location>
        <begin position="247"/>
        <end position="249"/>
    </location>
    <ligand>
        <name>substrate</name>
    </ligand>
</feature>
<evidence type="ECO:0000256" key="3">
    <source>
        <dbReference type="ARBA" id="ARBA00009400"/>
    </source>
</evidence>
<dbReference type="SUPFAM" id="SSF54675">
    <property type="entry name" value="Nicotinate/Quinolinate PRTase N-terminal domain-like"/>
    <property type="match status" value="1"/>
</dbReference>
<comment type="caution">
    <text evidence="16">The sequence shown here is derived from an EMBL/GenBank/DDBJ whole genome shotgun (WGS) entry which is preliminary data.</text>
</comment>
<feature type="binding site" evidence="13">
    <location>
        <position position="102"/>
    </location>
    <ligand>
        <name>substrate</name>
    </ligand>
</feature>
<dbReference type="PIRSF" id="PIRSF006250">
    <property type="entry name" value="NadC_ModD"/>
    <property type="match status" value="1"/>
</dbReference>
<comment type="subunit">
    <text evidence="4">Hexamer formed by 3 homodimers.</text>
</comment>
<keyword evidence="8 12" id="KW-0808">Transferase</keyword>
<feature type="binding site" evidence="13">
    <location>
        <position position="202"/>
    </location>
    <ligand>
        <name>substrate</name>
    </ligand>
</feature>
<keyword evidence="17" id="KW-1185">Reference proteome</keyword>
<evidence type="ECO:0000256" key="5">
    <source>
        <dbReference type="ARBA" id="ARBA00011944"/>
    </source>
</evidence>
<dbReference type="PANTHER" id="PTHR32179:SF3">
    <property type="entry name" value="NICOTINATE-NUCLEOTIDE PYROPHOSPHORYLASE [CARBOXYLATING]"/>
    <property type="match status" value="1"/>
</dbReference>
<evidence type="ECO:0000313" key="16">
    <source>
        <dbReference type="EMBL" id="MBY5958332.1"/>
    </source>
</evidence>
<dbReference type="Proteomes" id="UP000753961">
    <property type="component" value="Unassembled WGS sequence"/>
</dbReference>
<keyword evidence="7 12" id="KW-0328">Glycosyltransferase</keyword>
<dbReference type="InterPro" id="IPR037128">
    <property type="entry name" value="Quinolinate_PRibosylTase_N_sf"/>
</dbReference>
<dbReference type="EMBL" id="JAHVHU010000008">
    <property type="protein sequence ID" value="MBY5958332.1"/>
    <property type="molecule type" value="Genomic_DNA"/>
</dbReference>
<feature type="domain" description="Quinolinate phosphoribosyl transferase N-terminal" evidence="15">
    <location>
        <begin position="27"/>
        <end position="112"/>
    </location>
</feature>
<evidence type="ECO:0000256" key="7">
    <source>
        <dbReference type="ARBA" id="ARBA00022676"/>
    </source>
</evidence>
<sequence>MILDQDVGTELQTFVVRGLKEDVGDGDHTSRACVPEDQRSKAHLLVKENCVLSGMEVAKEMIRFVDEKADIQTVMKDGELAKSGEVAMYVTMNTRALLKIERLLLNTVQRMCGISTMSRKYANAVEDFDVKILDTRKTTPQMRFLEKEAVRIGGCTNYRSGLYDRIMIKDNHIDAAGSMRNALHAVHDYLKKKNLNLLITVEVRSFSELNEAIVVGGFQRIMLDNFSVTEMREAVSQIDGRYEVEASGGITYSDLVPVARTGVDFISVGALTHGVKAVDLSLKILEA</sequence>
<feature type="domain" description="Quinolinate phosphoribosyl transferase C-terminal" evidence="14">
    <location>
        <begin position="114"/>
        <end position="283"/>
    </location>
</feature>
<dbReference type="InterPro" id="IPR027277">
    <property type="entry name" value="NadC/ModD"/>
</dbReference>
<dbReference type="CDD" id="cd01572">
    <property type="entry name" value="QPRTase"/>
    <property type="match status" value="1"/>
</dbReference>
<gene>
    <name evidence="16" type="primary">nadC</name>
    <name evidence="16" type="ORF">KUV50_09335</name>
</gene>
<evidence type="ECO:0000256" key="9">
    <source>
        <dbReference type="ARBA" id="ARBA00033102"/>
    </source>
</evidence>
<dbReference type="FunFam" id="3.20.20.70:FF:000030">
    <property type="entry name" value="Nicotinate-nucleotide pyrophosphorylase, carboxylating"/>
    <property type="match status" value="1"/>
</dbReference>
<protein>
    <recommendedName>
        <fullName evidence="11">Probable nicotinate-nucleotide pyrophosphorylase [carboxylating]</fullName>
        <ecNumber evidence="5">2.4.2.19</ecNumber>
    </recommendedName>
    <alternativeName>
        <fullName evidence="9">Quinolinate phosphoribosyltransferase [decarboxylating]</fullName>
    </alternativeName>
</protein>
<dbReference type="InterPro" id="IPR036068">
    <property type="entry name" value="Nicotinate_pribotase-like_C"/>
</dbReference>
<dbReference type="InterPro" id="IPR004393">
    <property type="entry name" value="NadC"/>
</dbReference>
<feature type="binding site" evidence="13">
    <location>
        <position position="224"/>
    </location>
    <ligand>
        <name>substrate</name>
    </ligand>
</feature>
<accession>A0A953L742</accession>
<feature type="binding site" evidence="13">
    <location>
        <position position="159"/>
    </location>
    <ligand>
        <name>substrate</name>
    </ligand>
</feature>
<dbReference type="Pfam" id="PF01729">
    <property type="entry name" value="QRPTase_C"/>
    <property type="match status" value="1"/>
</dbReference>
<feature type="binding site" evidence="13">
    <location>
        <position position="169"/>
    </location>
    <ligand>
        <name>substrate</name>
    </ligand>
</feature>
<dbReference type="GO" id="GO:0009435">
    <property type="term" value="P:NAD+ biosynthetic process"/>
    <property type="evidence" value="ECO:0007669"/>
    <property type="project" value="InterPro"/>
</dbReference>
<dbReference type="GO" id="GO:0005737">
    <property type="term" value="C:cytoplasm"/>
    <property type="evidence" value="ECO:0007669"/>
    <property type="project" value="TreeGrafter"/>
</dbReference>
<evidence type="ECO:0000259" key="14">
    <source>
        <dbReference type="Pfam" id="PF01729"/>
    </source>
</evidence>
<feature type="binding site" evidence="13">
    <location>
        <begin position="268"/>
        <end position="270"/>
    </location>
    <ligand>
        <name>substrate</name>
    </ligand>
</feature>
<reference evidence="16" key="1">
    <citation type="submission" date="2021-06" db="EMBL/GenBank/DDBJ databases">
        <title>44 bacteria genomes isolated from Dapeng, Shenzhen.</title>
        <authorList>
            <person name="Zheng W."/>
            <person name="Yu S."/>
            <person name="Huang Y."/>
        </authorList>
    </citation>
    <scope>NUCLEOTIDE SEQUENCE</scope>
    <source>
        <strain evidence="16">DP5N28-2</strain>
    </source>
</reference>
<dbReference type="Gene3D" id="3.90.1170.20">
    <property type="entry name" value="Quinolinate phosphoribosyl transferase, N-terminal domain"/>
    <property type="match status" value="1"/>
</dbReference>
<evidence type="ECO:0000256" key="1">
    <source>
        <dbReference type="ARBA" id="ARBA00003237"/>
    </source>
</evidence>
<name>A0A953L742_9BACT</name>
<evidence type="ECO:0000256" key="10">
    <source>
        <dbReference type="ARBA" id="ARBA00047445"/>
    </source>
</evidence>
<dbReference type="InterPro" id="IPR013785">
    <property type="entry name" value="Aldolase_TIM"/>
</dbReference>
<comment type="similarity">
    <text evidence="3 12">Belongs to the NadC/ModD family.</text>
</comment>
<comment type="catalytic activity">
    <reaction evidence="10">
        <text>nicotinate beta-D-ribonucleotide + CO2 + diphosphate = quinolinate + 5-phospho-alpha-D-ribose 1-diphosphate + 2 H(+)</text>
        <dbReference type="Rhea" id="RHEA:12733"/>
        <dbReference type="ChEBI" id="CHEBI:15378"/>
        <dbReference type="ChEBI" id="CHEBI:16526"/>
        <dbReference type="ChEBI" id="CHEBI:29959"/>
        <dbReference type="ChEBI" id="CHEBI:33019"/>
        <dbReference type="ChEBI" id="CHEBI:57502"/>
        <dbReference type="ChEBI" id="CHEBI:58017"/>
        <dbReference type="EC" id="2.4.2.19"/>
    </reaction>
</comment>
<dbReference type="Gene3D" id="3.20.20.70">
    <property type="entry name" value="Aldolase class I"/>
    <property type="match status" value="1"/>
</dbReference>
<evidence type="ECO:0000256" key="11">
    <source>
        <dbReference type="ARBA" id="ARBA00069173"/>
    </source>
</evidence>
<comment type="function">
    <text evidence="1">Involved in the catabolism of quinolinic acid (QA).</text>
</comment>
<evidence type="ECO:0000256" key="4">
    <source>
        <dbReference type="ARBA" id="ARBA00011218"/>
    </source>
</evidence>
<dbReference type="SUPFAM" id="SSF51690">
    <property type="entry name" value="Nicotinate/Quinolinate PRTase C-terminal domain-like"/>
    <property type="match status" value="1"/>
</dbReference>
<evidence type="ECO:0000256" key="6">
    <source>
        <dbReference type="ARBA" id="ARBA00022642"/>
    </source>
</evidence>
<evidence type="ECO:0000313" key="17">
    <source>
        <dbReference type="Proteomes" id="UP000753961"/>
    </source>
</evidence>
<dbReference type="EC" id="2.4.2.19" evidence="5"/>
<dbReference type="GO" id="GO:0034213">
    <property type="term" value="P:quinolinate catabolic process"/>
    <property type="evidence" value="ECO:0007669"/>
    <property type="project" value="TreeGrafter"/>
</dbReference>
<evidence type="ECO:0000256" key="13">
    <source>
        <dbReference type="PIRSR" id="PIRSR006250-1"/>
    </source>
</evidence>
<dbReference type="Pfam" id="PF02749">
    <property type="entry name" value="QRPTase_N"/>
    <property type="match status" value="1"/>
</dbReference>
<dbReference type="RefSeq" id="WP_222579870.1">
    <property type="nucleotide sequence ID" value="NZ_JAHVHU010000008.1"/>
</dbReference>
<dbReference type="PANTHER" id="PTHR32179">
    <property type="entry name" value="NICOTINATE-NUCLEOTIDE PYROPHOSPHORYLASE [CARBOXYLATING]"/>
    <property type="match status" value="1"/>
</dbReference>
<evidence type="ECO:0000256" key="2">
    <source>
        <dbReference type="ARBA" id="ARBA00004893"/>
    </source>
</evidence>
<feature type="binding site" evidence="13">
    <location>
        <begin position="135"/>
        <end position="137"/>
    </location>
    <ligand>
        <name>substrate</name>
    </ligand>
</feature>
<dbReference type="InterPro" id="IPR002638">
    <property type="entry name" value="Quinolinate_PRibosylTrfase_C"/>
</dbReference>
<dbReference type="AlphaFoldDB" id="A0A953L742"/>